<evidence type="ECO:0000256" key="1">
    <source>
        <dbReference type="ARBA" id="ARBA00004496"/>
    </source>
</evidence>
<dbReference type="PROSITE" id="PS01179">
    <property type="entry name" value="PID"/>
    <property type="match status" value="1"/>
</dbReference>
<dbReference type="InterPro" id="IPR006020">
    <property type="entry name" value="PTB/PI_dom"/>
</dbReference>
<keyword evidence="10" id="KW-0175">Coiled coil</keyword>
<keyword evidence="3" id="KW-0488">Methylation</keyword>
<evidence type="ECO:0000256" key="11">
    <source>
        <dbReference type="SAM" id="MobiDB-lite"/>
    </source>
</evidence>
<proteinExistence type="predicted"/>
<accession>A0AAV7WPK6</accession>
<sequence length="1228" mass="139569">MLRGYRDNASAAEGGIEAAAGHSRCTELINYVSQDPVVAKFKAFTLFIRGKMDPLSFRAPVLPTGCWGNESDFKLELVGFLPVHPLTTTQMLPWIVEEIRRANIPDPTQIRLYVSKTMLRGELDCGVSRQWDPLICSSIFEHKPQCVQKLIHNSQDPSYFACLIRDDGLQKQQSICYVFRGAEQAKVPEIISSIRQAGKLARQEECQARLSDVDDAFAKKFEVLFCGRVTVAHKKAPPALIDECIEKFNHASNTKKTDDNLGSQGEETVSHMGFLKNTTFRSMFQSPFSEEDDKPFRKSVSQPGLRSWASKKAWQESGSSSLPGSFDEEEVSLDIQTPVTQGRNLVQPTDIEGNRTMLFTIAQSEVYLISPDTKKIAIEKSFKEISFCSQGIRHVDHFGFICREPLENGGFHFVCYVFQCTNEALVDEIMLTLKQAFSVAAAHQHSKVQVQVCDGCPMQGLQKLCEKIEGLHPAKTRLELQKHLTMLNNQEQASVFEEVQKIRPRSDQKENEMIVSILRCLYEEKQKNHTHSWETKQASQADSSAPEPPSPAPRFRLDMLTSKAKRSLTESLENILSRGSKARLQQQTSGSLEFDNPLTGPLHSESTDQSTSDAEAEEPAEAPVKPHGSVGNLSQDGKSTCSSQPEEPSHPAFRRRANTLSHLPLERTESLDIVERAPSVSQRKLTRYHSLSTESPRKQDDLGCKPDEADINSESPIRTRRHSWRQQIFLRVATPQKSFDSPNRYEGERLDLGDLVPRSPLEPVFEDGPLGPAMQRTRTSQELRDLWQKAILQQILLLRMEKENQKLQASENDLLNKRLKLDYEEITVCLKDVTLVWEKMLSVPGRSKTKFDVEKIHNAVAKGVPRHHRGEIWKFLAEQYQLRHQVTSKQQLKDTPYKELLKQLTSQQHAILIDLGRTFPTHPYFSAQLGAGQLSLYNILKAYSLLDPEVGYCQGLSFVAGVLLLHMSEEDAFNMLKFLMYDMGLRKQYRPDMIILQIQMYQLSRLLHDYHRDLYNHLEEYEIGPSLYAAPWFLTMFASQFPLGFVARVFDIIFLQGSEVIFKVSLSLMGSHKPLILQHENLEPIVEFIKSTLPNLGLVQMEKTINQVFEMDISKQLQAYEVEYYVLQDELIDAPPLSDNQRIDKLEKANSSLRKQNLDLLEQLQVAHGKIQCLESTVDNLKSSESKLKHSHLALELERSALLNTVEELRSQIHTLTLQGINQRKTSK</sequence>
<evidence type="ECO:0000256" key="10">
    <source>
        <dbReference type="SAM" id="Coils"/>
    </source>
</evidence>
<name>A0AAV7WPK6_PLEWA</name>
<evidence type="ECO:0000256" key="3">
    <source>
        <dbReference type="ARBA" id="ARBA00022481"/>
    </source>
</evidence>
<feature type="region of interest" description="Disordered" evidence="11">
    <location>
        <begin position="530"/>
        <end position="555"/>
    </location>
</feature>
<dbReference type="FunFam" id="1.10.10.2750:FF:000002">
    <property type="entry name" value="TBC1 domain family member 4"/>
    <property type="match status" value="1"/>
</dbReference>
<dbReference type="SUPFAM" id="SSF47923">
    <property type="entry name" value="Ypt/Rab-GAP domain of gyp1p"/>
    <property type="match status" value="2"/>
</dbReference>
<dbReference type="Proteomes" id="UP001066276">
    <property type="component" value="Chromosome 1_1"/>
</dbReference>
<evidence type="ECO:0000313" key="15">
    <source>
        <dbReference type="Proteomes" id="UP001066276"/>
    </source>
</evidence>
<dbReference type="FunFam" id="1.10.472.80:FF:000003">
    <property type="entry name" value="Putative TBC1 domain family member 1"/>
    <property type="match status" value="1"/>
</dbReference>
<evidence type="ECO:0000256" key="9">
    <source>
        <dbReference type="ARBA" id="ARBA00081861"/>
    </source>
</evidence>
<dbReference type="Pfam" id="PF00640">
    <property type="entry name" value="PID"/>
    <property type="match status" value="1"/>
</dbReference>
<dbReference type="CDD" id="cd01269">
    <property type="entry name" value="PTB_TBC1D1_like"/>
    <property type="match status" value="1"/>
</dbReference>
<dbReference type="SUPFAM" id="SSF50729">
    <property type="entry name" value="PH domain-like"/>
    <property type="match status" value="2"/>
</dbReference>
<feature type="region of interest" description="Disordered" evidence="11">
    <location>
        <begin position="578"/>
        <end position="656"/>
    </location>
</feature>
<dbReference type="GO" id="GO:0005737">
    <property type="term" value="C:cytoplasm"/>
    <property type="evidence" value="ECO:0007669"/>
    <property type="project" value="UniProtKB-SubCell"/>
</dbReference>
<keyword evidence="2" id="KW-0343">GTPase activation</keyword>
<dbReference type="SMART" id="SM00164">
    <property type="entry name" value="TBC"/>
    <property type="match status" value="1"/>
</dbReference>
<evidence type="ECO:0000256" key="4">
    <source>
        <dbReference type="ARBA" id="ARBA00022490"/>
    </source>
</evidence>
<dbReference type="Pfam" id="PF00566">
    <property type="entry name" value="RabGAP-TBC"/>
    <property type="match status" value="1"/>
</dbReference>
<dbReference type="InterPro" id="IPR011993">
    <property type="entry name" value="PH-like_dom_sf"/>
</dbReference>
<dbReference type="InterPro" id="IPR021785">
    <property type="entry name" value="DUF3350"/>
</dbReference>
<dbReference type="PANTHER" id="PTHR47219:SF18">
    <property type="entry name" value="TBC1 DOMAIN FAMILY MEMBER 1 ISOFORM X1"/>
    <property type="match status" value="1"/>
</dbReference>
<evidence type="ECO:0000256" key="8">
    <source>
        <dbReference type="ARBA" id="ARBA00072013"/>
    </source>
</evidence>
<feature type="domain" description="Rab-GAP TBC" evidence="13">
    <location>
        <begin position="863"/>
        <end position="1057"/>
    </location>
</feature>
<dbReference type="InterPro" id="IPR050302">
    <property type="entry name" value="Rab_GAP_TBC_domain"/>
</dbReference>
<dbReference type="FunFam" id="1.10.8.270:FF:000001">
    <property type="entry name" value="TBC1 domain family member 1"/>
    <property type="match status" value="1"/>
</dbReference>
<keyword evidence="4" id="KW-0963">Cytoplasm</keyword>
<keyword evidence="5" id="KW-0597">Phosphoprotein</keyword>
<dbReference type="InterPro" id="IPR035969">
    <property type="entry name" value="Rab-GAP_TBC_sf"/>
</dbReference>
<dbReference type="SMART" id="SM00462">
    <property type="entry name" value="PTB"/>
    <property type="match status" value="2"/>
</dbReference>
<evidence type="ECO:0000259" key="12">
    <source>
        <dbReference type="PROSITE" id="PS01179"/>
    </source>
</evidence>
<evidence type="ECO:0000256" key="5">
    <source>
        <dbReference type="ARBA" id="ARBA00022553"/>
    </source>
</evidence>
<feature type="domain" description="PID" evidence="12">
    <location>
        <begin position="361"/>
        <end position="440"/>
    </location>
</feature>
<keyword evidence="7" id="KW-0007">Acetylation</keyword>
<dbReference type="EMBL" id="JANPWB010000001">
    <property type="protein sequence ID" value="KAJ1214720.1"/>
    <property type="molecule type" value="Genomic_DNA"/>
</dbReference>
<dbReference type="Gene3D" id="2.30.29.30">
    <property type="entry name" value="Pleckstrin-homology domain (PH domain)/Phosphotyrosine-binding domain (PTB)"/>
    <property type="match status" value="2"/>
</dbReference>
<keyword evidence="6" id="KW-0677">Repeat</keyword>
<feature type="compositionally biased region" description="Polar residues" evidence="11">
    <location>
        <begin position="631"/>
        <end position="646"/>
    </location>
</feature>
<evidence type="ECO:0000313" key="14">
    <source>
        <dbReference type="EMBL" id="KAJ1214720.1"/>
    </source>
</evidence>
<gene>
    <name evidence="14" type="ORF">NDU88_002338</name>
</gene>
<evidence type="ECO:0000259" key="13">
    <source>
        <dbReference type="PROSITE" id="PS50086"/>
    </source>
</evidence>
<dbReference type="GO" id="GO:0032869">
    <property type="term" value="P:cellular response to insulin stimulus"/>
    <property type="evidence" value="ECO:0007669"/>
    <property type="project" value="UniProtKB-ARBA"/>
</dbReference>
<dbReference type="PROSITE" id="PS50086">
    <property type="entry name" value="TBC_RABGAP"/>
    <property type="match status" value="1"/>
</dbReference>
<comment type="caution">
    <text evidence="14">The sequence shown here is derived from an EMBL/GenBank/DDBJ whole genome shotgun (WGS) entry which is preliminary data.</text>
</comment>
<dbReference type="Gene3D" id="1.10.472.80">
    <property type="entry name" value="Ypt/Rab-GAP domain of gyp1p, domain 3"/>
    <property type="match status" value="1"/>
</dbReference>
<dbReference type="InterPro" id="IPR000195">
    <property type="entry name" value="Rab-GAP-TBC_dom"/>
</dbReference>
<feature type="coiled-coil region" evidence="10">
    <location>
        <begin position="1192"/>
        <end position="1219"/>
    </location>
</feature>
<dbReference type="CDD" id="cd00934">
    <property type="entry name" value="PTB"/>
    <property type="match status" value="1"/>
</dbReference>
<dbReference type="PANTHER" id="PTHR47219">
    <property type="entry name" value="RAB GTPASE-ACTIVATING PROTEIN 1-LIKE"/>
    <property type="match status" value="1"/>
</dbReference>
<feature type="compositionally biased region" description="Basic and acidic residues" evidence="11">
    <location>
        <begin position="695"/>
        <end position="708"/>
    </location>
</feature>
<evidence type="ECO:0000256" key="6">
    <source>
        <dbReference type="ARBA" id="ARBA00022737"/>
    </source>
</evidence>
<dbReference type="GO" id="GO:0005096">
    <property type="term" value="F:GTPase activator activity"/>
    <property type="evidence" value="ECO:0007669"/>
    <property type="project" value="UniProtKB-KW"/>
</dbReference>
<protein>
    <recommendedName>
        <fullName evidence="8">TBC1 domain family member 4</fullName>
    </recommendedName>
    <alternativeName>
        <fullName evidence="9">Akt substrate of 160 kDa</fullName>
    </alternativeName>
</protein>
<feature type="compositionally biased region" description="Polar residues" evidence="11">
    <location>
        <begin position="679"/>
        <end position="694"/>
    </location>
</feature>
<evidence type="ECO:0000256" key="2">
    <source>
        <dbReference type="ARBA" id="ARBA00022468"/>
    </source>
</evidence>
<reference evidence="14" key="1">
    <citation type="journal article" date="2022" name="bioRxiv">
        <title>Sequencing and chromosome-scale assembly of the giantPleurodeles waltlgenome.</title>
        <authorList>
            <person name="Brown T."/>
            <person name="Elewa A."/>
            <person name="Iarovenko S."/>
            <person name="Subramanian E."/>
            <person name="Araus A.J."/>
            <person name="Petzold A."/>
            <person name="Susuki M."/>
            <person name="Suzuki K.-i.T."/>
            <person name="Hayashi T."/>
            <person name="Toyoda A."/>
            <person name="Oliveira C."/>
            <person name="Osipova E."/>
            <person name="Leigh N.D."/>
            <person name="Simon A."/>
            <person name="Yun M.H."/>
        </authorList>
    </citation>
    <scope>NUCLEOTIDE SEQUENCE</scope>
    <source>
        <strain evidence="14">20211129_DDA</strain>
        <tissue evidence="14">Liver</tissue>
    </source>
</reference>
<keyword evidence="15" id="KW-1185">Reference proteome</keyword>
<dbReference type="Gene3D" id="1.10.8.270">
    <property type="entry name" value="putative rabgap domain of human tbc1 domain family member 14 like domains"/>
    <property type="match status" value="1"/>
</dbReference>
<organism evidence="14 15">
    <name type="scientific">Pleurodeles waltl</name>
    <name type="common">Iberian ribbed newt</name>
    <dbReference type="NCBI Taxonomy" id="8319"/>
    <lineage>
        <taxon>Eukaryota</taxon>
        <taxon>Metazoa</taxon>
        <taxon>Chordata</taxon>
        <taxon>Craniata</taxon>
        <taxon>Vertebrata</taxon>
        <taxon>Euteleostomi</taxon>
        <taxon>Amphibia</taxon>
        <taxon>Batrachia</taxon>
        <taxon>Caudata</taxon>
        <taxon>Salamandroidea</taxon>
        <taxon>Salamandridae</taxon>
        <taxon>Pleurodelinae</taxon>
        <taxon>Pleurodeles</taxon>
    </lineage>
</organism>
<comment type="subcellular location">
    <subcellularLocation>
        <location evidence="1">Cytoplasm</location>
    </subcellularLocation>
</comment>
<feature type="region of interest" description="Disordered" evidence="11">
    <location>
        <begin position="679"/>
        <end position="712"/>
    </location>
</feature>
<dbReference type="Gene3D" id="1.10.10.2750">
    <property type="match status" value="1"/>
</dbReference>
<dbReference type="Pfam" id="PF11830">
    <property type="entry name" value="DUF3350"/>
    <property type="match status" value="1"/>
</dbReference>
<evidence type="ECO:0000256" key="7">
    <source>
        <dbReference type="ARBA" id="ARBA00022990"/>
    </source>
</evidence>
<dbReference type="AlphaFoldDB" id="A0AAV7WPK6"/>